<dbReference type="InterPro" id="IPR001841">
    <property type="entry name" value="Znf_RING"/>
</dbReference>
<dbReference type="PROSITE" id="PS00518">
    <property type="entry name" value="ZF_RING_1"/>
    <property type="match status" value="1"/>
</dbReference>
<organism evidence="7 8">
    <name type="scientific">Elaphomyces granulatus</name>
    <dbReference type="NCBI Taxonomy" id="519963"/>
    <lineage>
        <taxon>Eukaryota</taxon>
        <taxon>Fungi</taxon>
        <taxon>Dikarya</taxon>
        <taxon>Ascomycota</taxon>
        <taxon>Pezizomycotina</taxon>
        <taxon>Eurotiomycetes</taxon>
        <taxon>Eurotiomycetidae</taxon>
        <taxon>Eurotiales</taxon>
        <taxon>Elaphomycetaceae</taxon>
        <taxon>Elaphomyces</taxon>
    </lineage>
</organism>
<gene>
    <name evidence="7" type="ORF">Egran_03806</name>
</gene>
<evidence type="ECO:0000313" key="8">
    <source>
        <dbReference type="Proteomes" id="UP000243515"/>
    </source>
</evidence>
<dbReference type="GO" id="GO:0033768">
    <property type="term" value="C:SUMO-targeted ubiquitin ligase complex"/>
    <property type="evidence" value="ECO:0007669"/>
    <property type="project" value="TreeGrafter"/>
</dbReference>
<protein>
    <recommendedName>
        <fullName evidence="6">RING-type domain-containing protein</fullName>
    </recommendedName>
</protein>
<dbReference type="OrthoDB" id="6270329at2759"/>
<evidence type="ECO:0000256" key="1">
    <source>
        <dbReference type="ARBA" id="ARBA00022723"/>
    </source>
</evidence>
<dbReference type="PANTHER" id="PTHR47094:SF1">
    <property type="entry name" value="RING-TYPE E3 UBIQUITIN TRANSFERASE"/>
    <property type="match status" value="1"/>
</dbReference>
<dbReference type="GO" id="GO:0006511">
    <property type="term" value="P:ubiquitin-dependent protein catabolic process"/>
    <property type="evidence" value="ECO:0007669"/>
    <property type="project" value="TreeGrafter"/>
</dbReference>
<dbReference type="GO" id="GO:0140082">
    <property type="term" value="F:SUMO-ubiquitin ligase activity"/>
    <property type="evidence" value="ECO:0007669"/>
    <property type="project" value="TreeGrafter"/>
</dbReference>
<evidence type="ECO:0000256" key="4">
    <source>
        <dbReference type="PROSITE-ProRule" id="PRU00175"/>
    </source>
</evidence>
<evidence type="ECO:0000313" key="7">
    <source>
        <dbReference type="EMBL" id="OXV08428.1"/>
    </source>
</evidence>
<sequence length="213" mass="23943">MERICRNFLDFQAFIMERRTSSTVDGSSRSVSRQTPPSLYIPYMAGPSSSRHGHEPRGIKRRRLSDENPSAGPSSTYRRNEEDIESLDLTEVDDAFALSKVLAKQREDAIKAQSNPTDRSGRSVLTSYKCPVCMDMPVDATTTICGHLFCHKCIIDTLRFGEEQRSDGSGKGPRGNCPVCRKPLSRNDIPGPKRNLVPLQLKLMTRKRDVKKQ</sequence>
<dbReference type="SMART" id="SM00184">
    <property type="entry name" value="RING"/>
    <property type="match status" value="1"/>
</dbReference>
<feature type="region of interest" description="Disordered" evidence="5">
    <location>
        <begin position="164"/>
        <end position="195"/>
    </location>
</feature>
<evidence type="ECO:0000256" key="2">
    <source>
        <dbReference type="ARBA" id="ARBA00022771"/>
    </source>
</evidence>
<evidence type="ECO:0000256" key="5">
    <source>
        <dbReference type="SAM" id="MobiDB-lite"/>
    </source>
</evidence>
<reference evidence="7 8" key="1">
    <citation type="journal article" date="2015" name="Environ. Microbiol.">
        <title>Metagenome sequence of Elaphomyces granulatus from sporocarp tissue reveals Ascomycota ectomycorrhizal fingerprints of genome expansion and a Proteobacteria-rich microbiome.</title>
        <authorList>
            <person name="Quandt C.A."/>
            <person name="Kohler A."/>
            <person name="Hesse C.N."/>
            <person name="Sharpton T.J."/>
            <person name="Martin F."/>
            <person name="Spatafora J.W."/>
        </authorList>
    </citation>
    <scope>NUCLEOTIDE SEQUENCE [LARGE SCALE GENOMIC DNA]</scope>
    <source>
        <strain evidence="7 8">OSC145934</strain>
    </source>
</reference>
<evidence type="ECO:0000256" key="3">
    <source>
        <dbReference type="ARBA" id="ARBA00022833"/>
    </source>
</evidence>
<dbReference type="PROSITE" id="PS50089">
    <property type="entry name" value="ZF_RING_2"/>
    <property type="match status" value="1"/>
</dbReference>
<dbReference type="GO" id="GO:0008270">
    <property type="term" value="F:zinc ion binding"/>
    <property type="evidence" value="ECO:0007669"/>
    <property type="project" value="UniProtKB-KW"/>
</dbReference>
<feature type="compositionally biased region" description="Low complexity" evidence="5">
    <location>
        <begin position="21"/>
        <end position="33"/>
    </location>
</feature>
<comment type="caution">
    <text evidence="7">The sequence shown here is derived from an EMBL/GenBank/DDBJ whole genome shotgun (WGS) entry which is preliminary data.</text>
</comment>
<dbReference type="EMBL" id="NPHW01004110">
    <property type="protein sequence ID" value="OXV08428.1"/>
    <property type="molecule type" value="Genomic_DNA"/>
</dbReference>
<dbReference type="InterPro" id="IPR049627">
    <property type="entry name" value="SLX8"/>
</dbReference>
<dbReference type="Gene3D" id="3.30.40.10">
    <property type="entry name" value="Zinc/RING finger domain, C3HC4 (zinc finger)"/>
    <property type="match status" value="1"/>
</dbReference>
<keyword evidence="1" id="KW-0479">Metal-binding</keyword>
<dbReference type="UniPathway" id="UPA00143"/>
<dbReference type="GO" id="GO:0032183">
    <property type="term" value="F:SUMO binding"/>
    <property type="evidence" value="ECO:0007669"/>
    <property type="project" value="TreeGrafter"/>
</dbReference>
<evidence type="ECO:0000259" key="6">
    <source>
        <dbReference type="PROSITE" id="PS50089"/>
    </source>
</evidence>
<dbReference type="SUPFAM" id="SSF57850">
    <property type="entry name" value="RING/U-box"/>
    <property type="match status" value="1"/>
</dbReference>
<dbReference type="InterPro" id="IPR017907">
    <property type="entry name" value="Znf_RING_CS"/>
</dbReference>
<dbReference type="AlphaFoldDB" id="A0A232LWN2"/>
<dbReference type="Proteomes" id="UP000243515">
    <property type="component" value="Unassembled WGS sequence"/>
</dbReference>
<keyword evidence="8" id="KW-1185">Reference proteome</keyword>
<keyword evidence="2 4" id="KW-0863">Zinc-finger</keyword>
<name>A0A232LWN2_9EURO</name>
<dbReference type="GO" id="GO:0061630">
    <property type="term" value="F:ubiquitin protein ligase activity"/>
    <property type="evidence" value="ECO:0007669"/>
    <property type="project" value="InterPro"/>
</dbReference>
<keyword evidence="3" id="KW-0862">Zinc</keyword>
<proteinExistence type="predicted"/>
<dbReference type="InterPro" id="IPR018957">
    <property type="entry name" value="Znf_C3HC4_RING-type"/>
</dbReference>
<dbReference type="Pfam" id="PF00097">
    <property type="entry name" value="zf-C3HC4"/>
    <property type="match status" value="1"/>
</dbReference>
<dbReference type="InterPro" id="IPR013083">
    <property type="entry name" value="Znf_RING/FYVE/PHD"/>
</dbReference>
<feature type="domain" description="RING-type" evidence="6">
    <location>
        <begin position="130"/>
        <end position="181"/>
    </location>
</feature>
<accession>A0A232LWN2</accession>
<dbReference type="GO" id="GO:0016567">
    <property type="term" value="P:protein ubiquitination"/>
    <property type="evidence" value="ECO:0007669"/>
    <property type="project" value="UniProtKB-UniPathway"/>
</dbReference>
<feature type="compositionally biased region" description="Polar residues" evidence="5">
    <location>
        <begin position="67"/>
        <end position="77"/>
    </location>
</feature>
<dbReference type="PANTHER" id="PTHR47094">
    <property type="entry name" value="ELFLESS, ISOFORM B"/>
    <property type="match status" value="1"/>
</dbReference>
<feature type="region of interest" description="Disordered" evidence="5">
    <location>
        <begin position="20"/>
        <end position="82"/>
    </location>
</feature>